<evidence type="ECO:0000256" key="1">
    <source>
        <dbReference type="ARBA" id="ARBA00022814"/>
    </source>
</evidence>
<name>A0ABT7V6Q5_9ACTN</name>
<proteinExistence type="predicted"/>
<dbReference type="PANTHER" id="PTHR30265:SF4">
    <property type="entry name" value="KOW MOTIF FAMILY PROTEIN, EXPRESSED"/>
    <property type="match status" value="1"/>
</dbReference>
<sequence>MWYVVQVQAGRETVMEELISRVASRQIEECFYPQYETQIKLRGCWTTCVKPLFPGYLVAVTECPEELEQKLLELPEFARVLVQGGAYVPLAQEEVELIGGFTSKGKRVVPMSFGIKDGDRVVVTRGPLVGHEGMIRGINRRKSTANLEIDLCGRKVAVRVGLGIVTSGDSAHARAAVARRKAEAAR</sequence>
<dbReference type="InterPro" id="IPR036735">
    <property type="entry name" value="NGN_dom_sf"/>
</dbReference>
<dbReference type="InterPro" id="IPR047663">
    <property type="entry name" value="Transcription_antiterm_LoaP"/>
</dbReference>
<feature type="domain" description="NusG-like N-terminal" evidence="5">
    <location>
        <begin position="2"/>
        <end position="98"/>
    </location>
</feature>
<evidence type="ECO:0000259" key="4">
    <source>
        <dbReference type="Pfam" id="PF00467"/>
    </source>
</evidence>
<comment type="caution">
    <text evidence="6">The sequence shown here is derived from an EMBL/GenBank/DDBJ whole genome shotgun (WGS) entry which is preliminary data.</text>
</comment>
<dbReference type="SUPFAM" id="SSF82679">
    <property type="entry name" value="N-utilization substance G protein NusG, N-terminal domain"/>
    <property type="match status" value="1"/>
</dbReference>
<dbReference type="CDD" id="cd06091">
    <property type="entry name" value="KOW_NusG"/>
    <property type="match status" value="1"/>
</dbReference>
<evidence type="ECO:0000256" key="3">
    <source>
        <dbReference type="ARBA" id="ARBA00023163"/>
    </source>
</evidence>
<dbReference type="Pfam" id="PF02357">
    <property type="entry name" value="NusG"/>
    <property type="match status" value="1"/>
</dbReference>
<dbReference type="EMBL" id="JAUDDZ010000001">
    <property type="protein sequence ID" value="MDM8274180.1"/>
    <property type="molecule type" value="Genomic_DNA"/>
</dbReference>
<dbReference type="InterPro" id="IPR006645">
    <property type="entry name" value="NGN-like_dom"/>
</dbReference>
<dbReference type="Proteomes" id="UP001529421">
    <property type="component" value="Unassembled WGS sequence"/>
</dbReference>
<evidence type="ECO:0000313" key="7">
    <source>
        <dbReference type="Proteomes" id="UP001529421"/>
    </source>
</evidence>
<keyword evidence="7" id="KW-1185">Reference proteome</keyword>
<organism evidence="6 7">
    <name type="scientific">Enorma phocaeensis</name>
    <dbReference type="NCBI Taxonomy" id="1871019"/>
    <lineage>
        <taxon>Bacteria</taxon>
        <taxon>Bacillati</taxon>
        <taxon>Actinomycetota</taxon>
        <taxon>Coriobacteriia</taxon>
        <taxon>Coriobacteriales</taxon>
        <taxon>Coriobacteriaceae</taxon>
        <taxon>Enorma</taxon>
    </lineage>
</organism>
<evidence type="ECO:0000259" key="5">
    <source>
        <dbReference type="Pfam" id="PF02357"/>
    </source>
</evidence>
<dbReference type="Pfam" id="PF00467">
    <property type="entry name" value="KOW"/>
    <property type="match status" value="1"/>
</dbReference>
<dbReference type="NCBIfam" id="NF033641">
    <property type="entry name" value="antiterm_LoaP"/>
    <property type="match status" value="1"/>
</dbReference>
<reference evidence="7" key="1">
    <citation type="submission" date="2023-06" db="EMBL/GenBank/DDBJ databases">
        <title>Identification and characterization of horizontal gene transfer across gut microbiota members of farm animals based on homology search.</title>
        <authorList>
            <person name="Zeman M."/>
            <person name="Kubasova T."/>
            <person name="Jahodarova E."/>
            <person name="Nykrynova M."/>
            <person name="Rychlik I."/>
        </authorList>
    </citation>
    <scope>NUCLEOTIDE SEQUENCE [LARGE SCALE GENOMIC DNA]</scope>
    <source>
        <strain evidence="7">154_Feed</strain>
    </source>
</reference>
<dbReference type="SUPFAM" id="SSF50104">
    <property type="entry name" value="Translation proteins SH3-like domain"/>
    <property type="match status" value="1"/>
</dbReference>
<evidence type="ECO:0000313" key="6">
    <source>
        <dbReference type="EMBL" id="MDM8274180.1"/>
    </source>
</evidence>
<keyword evidence="2" id="KW-0805">Transcription regulation</keyword>
<keyword evidence="1" id="KW-0889">Transcription antitermination</keyword>
<reference evidence="6 7" key="2">
    <citation type="submission" date="2023-06" db="EMBL/GenBank/DDBJ databases">
        <authorList>
            <person name="Zeman M."/>
            <person name="Kubasova T."/>
            <person name="Jahodarova E."/>
            <person name="Nykrynova M."/>
            <person name="Rychlik I."/>
        </authorList>
    </citation>
    <scope>NUCLEOTIDE SEQUENCE [LARGE SCALE GENOMIC DNA]</scope>
    <source>
        <strain evidence="6 7">154_Feed</strain>
    </source>
</reference>
<dbReference type="Gene3D" id="2.30.30.30">
    <property type="match status" value="1"/>
</dbReference>
<keyword evidence="3" id="KW-0804">Transcription</keyword>
<gene>
    <name evidence="6" type="primary">loaP</name>
    <name evidence="6" type="ORF">QUW28_01520</name>
</gene>
<evidence type="ECO:0000256" key="2">
    <source>
        <dbReference type="ARBA" id="ARBA00023015"/>
    </source>
</evidence>
<feature type="domain" description="KOW" evidence="4">
    <location>
        <begin position="118"/>
        <end position="145"/>
    </location>
</feature>
<dbReference type="InterPro" id="IPR008991">
    <property type="entry name" value="Translation_prot_SH3-like_sf"/>
</dbReference>
<accession>A0ABT7V6Q5</accession>
<dbReference type="InterPro" id="IPR005824">
    <property type="entry name" value="KOW"/>
</dbReference>
<dbReference type="InterPro" id="IPR014722">
    <property type="entry name" value="Rib_uL2_dom2"/>
</dbReference>
<dbReference type="Gene3D" id="3.30.70.940">
    <property type="entry name" value="NusG, N-terminal domain"/>
    <property type="match status" value="1"/>
</dbReference>
<protein>
    <submittedName>
        <fullName evidence="6">Antiterminator LoaP</fullName>
    </submittedName>
</protein>
<dbReference type="PANTHER" id="PTHR30265">
    <property type="entry name" value="RHO-INTERACTING TRANSCRIPTION TERMINATION FACTOR NUSG"/>
    <property type="match status" value="1"/>
</dbReference>
<dbReference type="InterPro" id="IPR043425">
    <property type="entry name" value="NusG-like"/>
</dbReference>